<keyword evidence="2" id="KW-1133">Transmembrane helix</keyword>
<sequence>MVIRDESRYVSIGKLERRIKIISYTGEIIMNKKKIFVLILSIVVVLMLVGCGNNKKSSDTETQASSAENLNENSTVKDDKDKKQEELNTKDNEKGESVETQGISVIYPSGWKKVKADGDDVYILDERGTNVNLTVESMKGYSEEQYNKASDIDVRTNLHVNDIQVKEANFNNKKARVTYYVQKNSRGALPTCQVTFLHNNTAYIFTIAGTEKISGENIKLFENMLNTVEFTK</sequence>
<dbReference type="KEGG" id="csr:Cspa_c02500"/>
<accession>M1MCA7</accession>
<proteinExistence type="predicted"/>
<gene>
    <name evidence="3" type="ORF">Cspa_c02500</name>
</gene>
<feature type="transmembrane region" description="Helical" evidence="2">
    <location>
        <begin position="35"/>
        <end position="52"/>
    </location>
</feature>
<dbReference type="PATRIC" id="fig|931276.5.peg.225"/>
<evidence type="ECO:0000313" key="3">
    <source>
        <dbReference type="EMBL" id="AGF54068.1"/>
    </source>
</evidence>
<dbReference type="HOGENOM" id="CLU_1193151_0_0_9"/>
<keyword evidence="2" id="KW-0472">Membrane</keyword>
<organism evidence="3 4">
    <name type="scientific">Clostridium saccharoperbutylacetonicum N1-4(HMT)</name>
    <dbReference type="NCBI Taxonomy" id="931276"/>
    <lineage>
        <taxon>Bacteria</taxon>
        <taxon>Bacillati</taxon>
        <taxon>Bacillota</taxon>
        <taxon>Clostridia</taxon>
        <taxon>Eubacteriales</taxon>
        <taxon>Clostridiaceae</taxon>
        <taxon>Clostridium</taxon>
    </lineage>
</organism>
<evidence type="ECO:0000313" key="4">
    <source>
        <dbReference type="Proteomes" id="UP000011728"/>
    </source>
</evidence>
<protein>
    <submittedName>
        <fullName evidence="3">Cell wall binding repeat protein</fullName>
    </submittedName>
</protein>
<keyword evidence="4" id="KW-1185">Reference proteome</keyword>
<feature type="compositionally biased region" description="Basic and acidic residues" evidence="1">
    <location>
        <begin position="75"/>
        <end position="97"/>
    </location>
</feature>
<keyword evidence="2" id="KW-0812">Transmembrane</keyword>
<feature type="region of interest" description="Disordered" evidence="1">
    <location>
        <begin position="56"/>
        <end position="99"/>
    </location>
</feature>
<dbReference type="AlphaFoldDB" id="M1MCA7"/>
<evidence type="ECO:0000256" key="1">
    <source>
        <dbReference type="SAM" id="MobiDB-lite"/>
    </source>
</evidence>
<name>M1MCA7_9CLOT</name>
<dbReference type="Gene3D" id="3.40.1000.10">
    <property type="entry name" value="Mog1/PsbP, alpha/beta/alpha sandwich"/>
    <property type="match status" value="1"/>
</dbReference>
<feature type="compositionally biased region" description="Polar residues" evidence="1">
    <location>
        <begin position="60"/>
        <end position="74"/>
    </location>
</feature>
<dbReference type="Proteomes" id="UP000011728">
    <property type="component" value="Chromosome"/>
</dbReference>
<dbReference type="EMBL" id="CP004121">
    <property type="protein sequence ID" value="AGF54068.1"/>
    <property type="molecule type" value="Genomic_DNA"/>
</dbReference>
<reference evidence="3 4" key="1">
    <citation type="submission" date="2013-02" db="EMBL/GenBank/DDBJ databases">
        <title>Genome sequence of Clostridium saccharoperbutylacetonicum N1-4(HMT).</title>
        <authorList>
            <person name="Poehlein A."/>
            <person name="Daniel R."/>
        </authorList>
    </citation>
    <scope>NUCLEOTIDE SEQUENCE [LARGE SCALE GENOMIC DNA]</scope>
    <source>
        <strain evidence="4">N1-4(HMT)</strain>
    </source>
</reference>
<dbReference type="STRING" id="36745.CLSAP_02470"/>
<evidence type="ECO:0000256" key="2">
    <source>
        <dbReference type="SAM" id="Phobius"/>
    </source>
</evidence>